<dbReference type="InterPro" id="IPR000653">
    <property type="entry name" value="DegT/StrS_aminotransferase"/>
</dbReference>
<evidence type="ECO:0000256" key="3">
    <source>
        <dbReference type="PIRSR" id="PIRSR000390-2"/>
    </source>
</evidence>
<gene>
    <name evidence="5" type="ORF">TAE01_28030</name>
</gene>
<feature type="active site" description="Proton acceptor" evidence="2">
    <location>
        <position position="210"/>
    </location>
</feature>
<keyword evidence="5" id="KW-0032">Aminotransferase</keyword>
<evidence type="ECO:0000256" key="1">
    <source>
        <dbReference type="ARBA" id="ARBA00001933"/>
    </source>
</evidence>
<keyword evidence="5" id="KW-0808">Transferase</keyword>
<comment type="similarity">
    <text evidence="4">Belongs to the DegT/DnrJ/EryC1 family.</text>
</comment>
<dbReference type="CDD" id="cd00616">
    <property type="entry name" value="AHBA_syn"/>
    <property type="match status" value="1"/>
</dbReference>
<protein>
    <submittedName>
        <fullName evidence="5">Aminotransferase DegT</fullName>
    </submittedName>
</protein>
<dbReference type="InterPro" id="IPR015422">
    <property type="entry name" value="PyrdxlP-dep_Trfase_small"/>
</dbReference>
<dbReference type="InterPro" id="IPR015424">
    <property type="entry name" value="PyrdxlP-dep_Trfase"/>
</dbReference>
<dbReference type="PANTHER" id="PTHR30244:SF34">
    <property type="entry name" value="DTDP-4-AMINO-4,6-DIDEOXYGALACTOSE TRANSAMINASE"/>
    <property type="match status" value="1"/>
</dbReference>
<accession>A0A512D3F9</accession>
<proteinExistence type="inferred from homology"/>
<feature type="modified residue" description="N6-(pyridoxal phosphate)lysine" evidence="3">
    <location>
        <position position="210"/>
    </location>
</feature>
<dbReference type="PANTHER" id="PTHR30244">
    <property type="entry name" value="TRANSAMINASE"/>
    <property type="match status" value="1"/>
</dbReference>
<name>A0A512D3F9_9MICO</name>
<reference evidence="5 6" key="1">
    <citation type="submission" date="2019-07" db="EMBL/GenBank/DDBJ databases">
        <title>Whole genome shotgun sequence of Terrabacter aerolatus NBRC 106305.</title>
        <authorList>
            <person name="Hosoyama A."/>
            <person name="Uohara A."/>
            <person name="Ohji S."/>
            <person name="Ichikawa N."/>
        </authorList>
    </citation>
    <scope>NUCLEOTIDE SEQUENCE [LARGE SCALE GENOMIC DNA]</scope>
    <source>
        <strain evidence="5 6">NBRC 106305</strain>
    </source>
</reference>
<evidence type="ECO:0000256" key="4">
    <source>
        <dbReference type="RuleBase" id="RU004508"/>
    </source>
</evidence>
<dbReference type="Pfam" id="PF01041">
    <property type="entry name" value="DegT_DnrJ_EryC1"/>
    <property type="match status" value="1"/>
</dbReference>
<dbReference type="Gene3D" id="3.90.1150.10">
    <property type="entry name" value="Aspartate Aminotransferase, domain 1"/>
    <property type="match status" value="1"/>
</dbReference>
<keyword evidence="6" id="KW-1185">Reference proteome</keyword>
<dbReference type="GO" id="GO:0008483">
    <property type="term" value="F:transaminase activity"/>
    <property type="evidence" value="ECO:0007669"/>
    <property type="project" value="UniProtKB-KW"/>
</dbReference>
<dbReference type="EMBL" id="BJYX01000015">
    <property type="protein sequence ID" value="GEO30993.1"/>
    <property type="molecule type" value="Genomic_DNA"/>
</dbReference>
<comment type="caution">
    <text evidence="5">The sequence shown here is derived from an EMBL/GenBank/DDBJ whole genome shotgun (WGS) entry which is preliminary data.</text>
</comment>
<dbReference type="GO" id="GO:0030170">
    <property type="term" value="F:pyridoxal phosphate binding"/>
    <property type="evidence" value="ECO:0007669"/>
    <property type="project" value="TreeGrafter"/>
</dbReference>
<dbReference type="AlphaFoldDB" id="A0A512D3F9"/>
<dbReference type="InterPro" id="IPR015421">
    <property type="entry name" value="PyrdxlP-dep_Trfase_major"/>
</dbReference>
<evidence type="ECO:0000313" key="5">
    <source>
        <dbReference type="EMBL" id="GEO30993.1"/>
    </source>
</evidence>
<dbReference type="SUPFAM" id="SSF53383">
    <property type="entry name" value="PLP-dependent transferases"/>
    <property type="match status" value="1"/>
</dbReference>
<comment type="cofactor">
    <cofactor evidence="1">
        <name>pyridoxal 5'-phosphate</name>
        <dbReference type="ChEBI" id="CHEBI:597326"/>
    </cofactor>
</comment>
<dbReference type="Gene3D" id="3.40.640.10">
    <property type="entry name" value="Type I PLP-dependent aspartate aminotransferase-like (Major domain)"/>
    <property type="match status" value="1"/>
</dbReference>
<dbReference type="OrthoDB" id="9804264at2"/>
<evidence type="ECO:0000313" key="6">
    <source>
        <dbReference type="Proteomes" id="UP000321534"/>
    </source>
</evidence>
<evidence type="ECO:0000256" key="2">
    <source>
        <dbReference type="PIRSR" id="PIRSR000390-1"/>
    </source>
</evidence>
<sequence>MTATGEAHAPGARGPEGTIPLAVPNIGELERRYVLEAVESGFVSSVGPFVTEFEQRFAERVGSKHAIACATGTAAIHVGLLLLGVGREDDVVCSDFTFVGSVNPIAYCGARPVLVDAETTTWNIDPALLAAELDRRAAAGEGQPAVVEVVHVLGQPADMEPLMDACERHGIPVLEDAAESLGATWTAGRYAGRHTGTVGRVGAFSFNGNKIATTGGGGMLVTDDDDLAARARHLTTQAKVPDVGYLHDEVGYNYRLTNLAAGLGLAQLERLGEFVKAKHRIAARYDEAFADLPLVLPPRVEGLDATYWLYSVLVPEADGRGRDDFLAHLHAAGVGARALWRPLHAQPPFLSAPVLGGSVGDGLFARGLSLPCATELTDSDQDRVIAAVRSFFA</sequence>
<dbReference type="Proteomes" id="UP000321534">
    <property type="component" value="Unassembled WGS sequence"/>
</dbReference>
<organism evidence="5 6">
    <name type="scientific">Terrabacter aerolatus</name>
    <dbReference type="NCBI Taxonomy" id="422442"/>
    <lineage>
        <taxon>Bacteria</taxon>
        <taxon>Bacillati</taxon>
        <taxon>Actinomycetota</taxon>
        <taxon>Actinomycetes</taxon>
        <taxon>Micrococcales</taxon>
        <taxon>Intrasporangiaceae</taxon>
        <taxon>Terrabacter</taxon>
    </lineage>
</organism>
<dbReference type="RefSeq" id="WP_147067416.1">
    <property type="nucleotide sequence ID" value="NZ_BAAARO010000008.1"/>
</dbReference>
<dbReference type="GO" id="GO:0000271">
    <property type="term" value="P:polysaccharide biosynthetic process"/>
    <property type="evidence" value="ECO:0007669"/>
    <property type="project" value="TreeGrafter"/>
</dbReference>
<dbReference type="PIRSF" id="PIRSF000390">
    <property type="entry name" value="PLP_StrS"/>
    <property type="match status" value="1"/>
</dbReference>
<keyword evidence="3 4" id="KW-0663">Pyridoxal phosphate</keyword>